<accession>A0A2Z4HFH6</accession>
<name>A0A2Z4HFH6_9MONO</name>
<organism evidence="1">
    <name type="scientific">Aedes anphevirus</name>
    <dbReference type="NCBI Taxonomy" id="2230910"/>
    <lineage>
        <taxon>Viruses</taxon>
        <taxon>Riboviria</taxon>
        <taxon>Orthornavirae</taxon>
        <taxon>Negarnaviricota</taxon>
        <taxon>Haploviricotina</taxon>
        <taxon>Monjiviricetes</taxon>
        <taxon>Mononegavirales</taxon>
        <taxon>Xinmoviridae</taxon>
        <taxon>Gylbovirus</taxon>
        <taxon>Gylbovirus aagae</taxon>
    </lineage>
</organism>
<evidence type="ECO:0000313" key="1">
    <source>
        <dbReference type="EMBL" id="AWW13471.1"/>
    </source>
</evidence>
<reference evidence="1" key="1">
    <citation type="journal article" date="2018" name="J. Virol.">
        <title>Aedes anphevirus (AeAV): an insect-specific virus distributed worldwide in Aedes aegypti mosquitoes that has complex interplays with Wolbachia and dengue virus infection in cells.</title>
        <authorList>
            <person name="Parry R.H."/>
            <person name="Asgari S."/>
        </authorList>
    </citation>
    <scope>NUCLEOTIDE SEQUENCE</scope>
    <source>
        <strain evidence="1">Pune CCL-125</strain>
    </source>
</reference>
<sequence length="26" mass="2972">MQPSKYTNISIYLEDYTYCAAPLSSL</sequence>
<dbReference type="EMBL" id="MH430654">
    <property type="protein sequence ID" value="AWW13471.1"/>
    <property type="molecule type" value="Viral_cRNA"/>
</dbReference>
<protein>
    <submittedName>
        <fullName evidence="1">Putative TMD protein</fullName>
    </submittedName>
</protein>
<proteinExistence type="predicted"/>